<comment type="pathway">
    <text evidence="2">Nucleotide-sugar biosynthesis; UDP-N-acetyl-alpha-D-glucosamine biosynthesis; UDP-N-acetyl-alpha-D-glucosamine from N-acetyl-alpha-D-glucosamine 1-phosphate: step 1/1.</text>
</comment>
<comment type="catalytic activity">
    <reaction evidence="13">
        <text>N-acetyl-alpha-D-glucosamine 1-phosphate + UTP + H(+) = UDP-N-acetyl-alpha-D-glucosamine + diphosphate</text>
        <dbReference type="Rhea" id="RHEA:13509"/>
        <dbReference type="ChEBI" id="CHEBI:15378"/>
        <dbReference type="ChEBI" id="CHEBI:33019"/>
        <dbReference type="ChEBI" id="CHEBI:46398"/>
        <dbReference type="ChEBI" id="CHEBI:57705"/>
        <dbReference type="ChEBI" id="CHEBI:57776"/>
        <dbReference type="EC" id="2.7.7.23"/>
    </reaction>
</comment>
<dbReference type="CDD" id="cd04181">
    <property type="entry name" value="NTP_transferase"/>
    <property type="match status" value="1"/>
</dbReference>
<dbReference type="AlphaFoldDB" id="A0A7J3T8N0"/>
<feature type="domain" description="Nucleotidyl transferase" evidence="14">
    <location>
        <begin position="43"/>
        <end position="258"/>
    </location>
</feature>
<dbReference type="EC" id="2.3.1.157" evidence="5"/>
<dbReference type="InterPro" id="IPR050065">
    <property type="entry name" value="GlmU-like"/>
</dbReference>
<evidence type="ECO:0000256" key="5">
    <source>
        <dbReference type="ARBA" id="ARBA00012225"/>
    </source>
</evidence>
<feature type="domain" description="Mannose-1-phosphate guanyltransferase C-terminal" evidence="15">
    <location>
        <begin position="291"/>
        <end position="364"/>
    </location>
</feature>
<reference evidence="16" key="1">
    <citation type="journal article" date="2020" name="mSystems">
        <title>Genome- and Community-Level Interaction Insights into Carbon Utilization and Element Cycling Functions of Hydrothermarchaeota in Hydrothermal Sediment.</title>
        <authorList>
            <person name="Zhou Z."/>
            <person name="Liu Y."/>
            <person name="Xu W."/>
            <person name="Pan J."/>
            <person name="Luo Z.H."/>
            <person name="Li M."/>
        </authorList>
    </citation>
    <scope>NUCLEOTIDE SEQUENCE [LARGE SCALE GENOMIC DNA]</scope>
    <source>
        <strain evidence="16">HyVt-85</strain>
    </source>
</reference>
<proteinExistence type="inferred from homology"/>
<dbReference type="Proteomes" id="UP000886130">
    <property type="component" value="Unassembled WGS sequence"/>
</dbReference>
<comment type="similarity">
    <text evidence="3">In the C-terminal section; belongs to the transferase hexapeptide repeat family.</text>
</comment>
<dbReference type="GO" id="GO:0006048">
    <property type="term" value="P:UDP-N-acetylglucosamine biosynthetic process"/>
    <property type="evidence" value="ECO:0007669"/>
    <property type="project" value="UniProtKB-UniPathway"/>
</dbReference>
<dbReference type="InterPro" id="IPR011004">
    <property type="entry name" value="Trimer_LpxA-like_sf"/>
</dbReference>
<dbReference type="Gene3D" id="2.160.10.10">
    <property type="entry name" value="Hexapeptide repeat proteins"/>
    <property type="match status" value="1"/>
</dbReference>
<organism evidence="16">
    <name type="scientific">Candidatus Aciduliprofundum boonei</name>
    <dbReference type="NCBI Taxonomy" id="379547"/>
    <lineage>
        <taxon>Archaea</taxon>
        <taxon>Methanobacteriati</taxon>
        <taxon>Thermoplasmatota</taxon>
        <taxon>DHVE2 group</taxon>
        <taxon>Candidatus Aciduliprofundum</taxon>
    </lineage>
</organism>
<sequence>MRKFKPNYSDNTDASSRISTRCAQRIRPRQAKKSCKKCDCAMKAVILAAGKGERLQPLTDYKPKAMLPICNKPLIEYQIDMLKEKVEEIAVVVGYLEEEIRKYIKDVKFYRDEKMKGTASALYSVRNFVDDEFILIYGDIFFDGNIDKILETPNSMAVVHLKDVSRYGKVVFEQGRLKGIIEKGERGEGFVNAGIYHLDASIFEFVERVKESERGEYELTDAIMMLNADKGVRVIPFEGYWKDIGYPWDYIDVNMYMLDKIGYSIGENTEIWSNATIRKPAVIGNDCEIRNCVIEKSVIGNNCVIGEFSVVKRSIVMDNSNVPHLNYVADSVIAEGCNLGAGTKIANLRFDERPVKMTIKGERISSERRKLGAIIGYNVKTGINVSIYPGVKIGSNCWIEAETLVRRDVNHSR</sequence>
<evidence type="ECO:0000256" key="13">
    <source>
        <dbReference type="ARBA" id="ARBA00048493"/>
    </source>
</evidence>
<evidence type="ECO:0000256" key="4">
    <source>
        <dbReference type="ARBA" id="ARBA00007947"/>
    </source>
</evidence>
<dbReference type="SUPFAM" id="SSF51161">
    <property type="entry name" value="Trimeric LpxA-like enzymes"/>
    <property type="match status" value="1"/>
</dbReference>
<evidence type="ECO:0000256" key="12">
    <source>
        <dbReference type="ARBA" id="ARBA00048247"/>
    </source>
</evidence>
<keyword evidence="10" id="KW-0511">Multifunctional enzyme</keyword>
<comment type="pathway">
    <text evidence="1">Nucleotide-sugar biosynthesis; UDP-N-acetyl-alpha-D-glucosamine biosynthesis; N-acetyl-alpha-D-glucosamine 1-phosphate from alpha-D-glucosamine 6-phosphate (route II): step 2/2.</text>
</comment>
<dbReference type="PANTHER" id="PTHR43584:SF8">
    <property type="entry name" value="N-ACETYLMURAMATE ALPHA-1-PHOSPHATE URIDYLYLTRANSFERASE"/>
    <property type="match status" value="1"/>
</dbReference>
<comment type="similarity">
    <text evidence="4">In the N-terminal section; belongs to the N-acetylglucosamine-1-phosphate uridyltransferase family.</text>
</comment>
<gene>
    <name evidence="16" type="ORF">ENL31_00580</name>
</gene>
<dbReference type="Gene3D" id="3.90.550.10">
    <property type="entry name" value="Spore Coat Polysaccharide Biosynthesis Protein SpsA, Chain A"/>
    <property type="match status" value="1"/>
</dbReference>
<keyword evidence="8" id="KW-0808">Transferase</keyword>
<evidence type="ECO:0000256" key="6">
    <source>
        <dbReference type="ARBA" id="ARBA00012457"/>
    </source>
</evidence>
<keyword evidence="9" id="KW-0548">Nucleotidyltransferase</keyword>
<keyword evidence="11" id="KW-0012">Acyltransferase</keyword>
<dbReference type="GO" id="GO:0019134">
    <property type="term" value="F:glucosamine-1-phosphate N-acetyltransferase activity"/>
    <property type="evidence" value="ECO:0007669"/>
    <property type="project" value="UniProtKB-EC"/>
</dbReference>
<evidence type="ECO:0000259" key="15">
    <source>
        <dbReference type="Pfam" id="PF25087"/>
    </source>
</evidence>
<evidence type="ECO:0000256" key="7">
    <source>
        <dbReference type="ARBA" id="ARBA00013414"/>
    </source>
</evidence>
<evidence type="ECO:0000313" key="16">
    <source>
        <dbReference type="EMBL" id="HHE75606.1"/>
    </source>
</evidence>
<accession>A0A7J3T8N0</accession>
<dbReference type="Pfam" id="PF00483">
    <property type="entry name" value="NTP_transferase"/>
    <property type="match status" value="1"/>
</dbReference>
<evidence type="ECO:0000256" key="11">
    <source>
        <dbReference type="ARBA" id="ARBA00023315"/>
    </source>
</evidence>
<dbReference type="InterPro" id="IPR005835">
    <property type="entry name" value="NTP_transferase_dom"/>
</dbReference>
<evidence type="ECO:0000256" key="3">
    <source>
        <dbReference type="ARBA" id="ARBA00007707"/>
    </source>
</evidence>
<dbReference type="SUPFAM" id="SSF53448">
    <property type="entry name" value="Nucleotide-diphospho-sugar transferases"/>
    <property type="match status" value="1"/>
</dbReference>
<dbReference type="GO" id="GO:0003977">
    <property type="term" value="F:UDP-N-acetylglucosamine diphosphorylase activity"/>
    <property type="evidence" value="ECO:0007669"/>
    <property type="project" value="UniProtKB-EC"/>
</dbReference>
<dbReference type="InterPro" id="IPR029044">
    <property type="entry name" value="Nucleotide-diphossugar_trans"/>
</dbReference>
<dbReference type="InterPro" id="IPR023915">
    <property type="entry name" value="Bifunctiontional_GlmU_arc-type"/>
</dbReference>
<protein>
    <recommendedName>
        <fullName evidence="7">Bifunctional protein GlmU</fullName>
        <ecNumber evidence="5">2.3.1.157</ecNumber>
        <ecNumber evidence="6">2.7.7.23</ecNumber>
    </recommendedName>
</protein>
<evidence type="ECO:0000256" key="2">
    <source>
        <dbReference type="ARBA" id="ARBA00005208"/>
    </source>
</evidence>
<dbReference type="EMBL" id="DRTM01000043">
    <property type="protein sequence ID" value="HHE75606.1"/>
    <property type="molecule type" value="Genomic_DNA"/>
</dbReference>
<comment type="caution">
    <text evidence="16">The sequence shown here is derived from an EMBL/GenBank/DDBJ whole genome shotgun (WGS) entry which is preliminary data.</text>
</comment>
<evidence type="ECO:0000259" key="14">
    <source>
        <dbReference type="Pfam" id="PF00483"/>
    </source>
</evidence>
<dbReference type="Pfam" id="PF25087">
    <property type="entry name" value="GMPPB_C"/>
    <property type="match status" value="1"/>
</dbReference>
<name>A0A7J3T8N0_9ARCH</name>
<evidence type="ECO:0000256" key="9">
    <source>
        <dbReference type="ARBA" id="ARBA00022695"/>
    </source>
</evidence>
<dbReference type="InterPro" id="IPR056729">
    <property type="entry name" value="GMPPB_C"/>
</dbReference>
<dbReference type="PANTHER" id="PTHR43584">
    <property type="entry name" value="NUCLEOTIDYL TRANSFERASE"/>
    <property type="match status" value="1"/>
</dbReference>
<comment type="catalytic activity">
    <reaction evidence="12">
        <text>alpha-D-glucosamine 1-phosphate + acetyl-CoA = N-acetyl-alpha-D-glucosamine 1-phosphate + CoA + H(+)</text>
        <dbReference type="Rhea" id="RHEA:13725"/>
        <dbReference type="ChEBI" id="CHEBI:15378"/>
        <dbReference type="ChEBI" id="CHEBI:57287"/>
        <dbReference type="ChEBI" id="CHEBI:57288"/>
        <dbReference type="ChEBI" id="CHEBI:57776"/>
        <dbReference type="ChEBI" id="CHEBI:58516"/>
        <dbReference type="EC" id="2.3.1.157"/>
    </reaction>
</comment>
<evidence type="ECO:0000256" key="8">
    <source>
        <dbReference type="ARBA" id="ARBA00022679"/>
    </source>
</evidence>
<evidence type="ECO:0000256" key="1">
    <source>
        <dbReference type="ARBA" id="ARBA00005166"/>
    </source>
</evidence>
<dbReference type="NCBIfam" id="TIGR03992">
    <property type="entry name" value="Arch_glmU"/>
    <property type="match status" value="1"/>
</dbReference>
<dbReference type="UniPathway" id="UPA00113">
    <property type="reaction ID" value="UER00532"/>
</dbReference>
<evidence type="ECO:0000256" key="10">
    <source>
        <dbReference type="ARBA" id="ARBA00023268"/>
    </source>
</evidence>
<dbReference type="EC" id="2.7.7.23" evidence="6"/>